<feature type="region of interest" description="Disordered" evidence="2">
    <location>
        <begin position="195"/>
        <end position="366"/>
    </location>
</feature>
<keyword evidence="1" id="KW-0413">Isomerase</keyword>
<dbReference type="Gene3D" id="3.30.70.580">
    <property type="entry name" value="Pseudouridine synthase I, catalytic domain, N-terminal subdomain"/>
    <property type="match status" value="1"/>
</dbReference>
<dbReference type="GO" id="GO:0003723">
    <property type="term" value="F:RNA binding"/>
    <property type="evidence" value="ECO:0007669"/>
    <property type="project" value="InterPro"/>
</dbReference>
<dbReference type="GO" id="GO:0005737">
    <property type="term" value="C:cytoplasm"/>
    <property type="evidence" value="ECO:0007669"/>
    <property type="project" value="TreeGrafter"/>
</dbReference>
<feature type="compositionally biased region" description="Gly residues" evidence="2">
    <location>
        <begin position="291"/>
        <end position="300"/>
    </location>
</feature>
<dbReference type="OrthoDB" id="25767at2759"/>
<proteinExistence type="predicted"/>
<feature type="compositionally biased region" description="Low complexity" evidence="2">
    <location>
        <begin position="11"/>
        <end position="26"/>
    </location>
</feature>
<dbReference type="PANTHER" id="PTHR11142:SF5">
    <property type="entry name" value="TRNA PSEUDOURIDINE(38_39) SYNTHASE"/>
    <property type="match status" value="1"/>
</dbReference>
<feature type="compositionally biased region" description="Basic residues" evidence="2">
    <location>
        <begin position="344"/>
        <end position="353"/>
    </location>
</feature>
<dbReference type="STRING" id="2880.D7FHT8"/>
<evidence type="ECO:0000313" key="3">
    <source>
        <dbReference type="EMBL" id="CBJ28643.1"/>
    </source>
</evidence>
<feature type="compositionally biased region" description="Basic and acidic residues" evidence="2">
    <location>
        <begin position="58"/>
        <end position="72"/>
    </location>
</feature>
<dbReference type="Proteomes" id="UP000002630">
    <property type="component" value="Unassembled WGS sequence"/>
</dbReference>
<dbReference type="Gene3D" id="3.30.70.660">
    <property type="entry name" value="Pseudouridine synthase I, catalytic domain, C-terminal subdomain"/>
    <property type="match status" value="1"/>
</dbReference>
<gene>
    <name evidence="3" type="ORF">Esi_0110_0092</name>
</gene>
<feature type="compositionally biased region" description="Gly residues" evidence="2">
    <location>
        <begin position="312"/>
        <end position="324"/>
    </location>
</feature>
<dbReference type="InterPro" id="IPR001406">
    <property type="entry name" value="PsdUridine_synth_TruA"/>
</dbReference>
<accession>D7FHT8</accession>
<organism evidence="3 4">
    <name type="scientific">Ectocarpus siliculosus</name>
    <name type="common">Brown alga</name>
    <name type="synonym">Conferva siliculosa</name>
    <dbReference type="NCBI Taxonomy" id="2880"/>
    <lineage>
        <taxon>Eukaryota</taxon>
        <taxon>Sar</taxon>
        <taxon>Stramenopiles</taxon>
        <taxon>Ochrophyta</taxon>
        <taxon>PX clade</taxon>
        <taxon>Phaeophyceae</taxon>
        <taxon>Ectocarpales</taxon>
        <taxon>Ectocarpaceae</taxon>
        <taxon>Ectocarpus</taxon>
    </lineage>
</organism>
<keyword evidence="4" id="KW-1185">Reference proteome</keyword>
<reference evidence="3 4" key="1">
    <citation type="journal article" date="2010" name="Nature">
        <title>The Ectocarpus genome and the independent evolution of multicellularity in brown algae.</title>
        <authorList>
            <person name="Cock J.M."/>
            <person name="Sterck L."/>
            <person name="Rouze P."/>
            <person name="Scornet D."/>
            <person name="Allen A.E."/>
            <person name="Amoutzias G."/>
            <person name="Anthouard V."/>
            <person name="Artiguenave F."/>
            <person name="Aury J.M."/>
            <person name="Badger J.H."/>
            <person name="Beszteri B."/>
            <person name="Billiau K."/>
            <person name="Bonnet E."/>
            <person name="Bothwell J.H."/>
            <person name="Bowler C."/>
            <person name="Boyen C."/>
            <person name="Brownlee C."/>
            <person name="Carrano C.J."/>
            <person name="Charrier B."/>
            <person name="Cho G.Y."/>
            <person name="Coelho S.M."/>
            <person name="Collen J."/>
            <person name="Corre E."/>
            <person name="Da Silva C."/>
            <person name="Delage L."/>
            <person name="Delaroque N."/>
            <person name="Dittami S.M."/>
            <person name="Doulbeau S."/>
            <person name="Elias M."/>
            <person name="Farnham G."/>
            <person name="Gachon C.M."/>
            <person name="Gschloessl B."/>
            <person name="Heesch S."/>
            <person name="Jabbari K."/>
            <person name="Jubin C."/>
            <person name="Kawai H."/>
            <person name="Kimura K."/>
            <person name="Kloareg B."/>
            <person name="Kupper F.C."/>
            <person name="Lang D."/>
            <person name="Le Bail A."/>
            <person name="Leblanc C."/>
            <person name="Lerouge P."/>
            <person name="Lohr M."/>
            <person name="Lopez P.J."/>
            <person name="Martens C."/>
            <person name="Maumus F."/>
            <person name="Michel G."/>
            <person name="Miranda-Saavedra D."/>
            <person name="Morales J."/>
            <person name="Moreau H."/>
            <person name="Motomura T."/>
            <person name="Nagasato C."/>
            <person name="Napoli C.A."/>
            <person name="Nelson D.R."/>
            <person name="Nyvall-Collen P."/>
            <person name="Peters A.F."/>
            <person name="Pommier C."/>
            <person name="Potin P."/>
            <person name="Poulain J."/>
            <person name="Quesneville H."/>
            <person name="Read B."/>
            <person name="Rensing S.A."/>
            <person name="Ritter A."/>
            <person name="Rousvoal S."/>
            <person name="Samanta M."/>
            <person name="Samson G."/>
            <person name="Schroeder D.C."/>
            <person name="Segurens B."/>
            <person name="Strittmatter M."/>
            <person name="Tonon T."/>
            <person name="Tregear J.W."/>
            <person name="Valentin K."/>
            <person name="von Dassow P."/>
            <person name="Yamagishi T."/>
            <person name="Van de Peer Y."/>
            <person name="Wincker P."/>
        </authorList>
    </citation>
    <scope>NUCLEOTIDE SEQUENCE [LARGE SCALE GENOMIC DNA]</scope>
    <source>
        <strain evidence="4">Ec32 / CCAP1310/4</strain>
    </source>
</reference>
<feature type="compositionally biased region" description="Low complexity" evidence="2">
    <location>
        <begin position="301"/>
        <end position="311"/>
    </location>
</feature>
<dbReference type="SUPFAM" id="SSF55120">
    <property type="entry name" value="Pseudouridine synthase"/>
    <property type="match status" value="2"/>
</dbReference>
<dbReference type="GO" id="GO:1990481">
    <property type="term" value="P:mRNA pseudouridine synthesis"/>
    <property type="evidence" value="ECO:0007669"/>
    <property type="project" value="TreeGrafter"/>
</dbReference>
<feature type="region of interest" description="Disordered" evidence="2">
    <location>
        <begin position="1"/>
        <end position="102"/>
    </location>
</feature>
<dbReference type="EMBL" id="FN649760">
    <property type="protein sequence ID" value="CBJ28643.1"/>
    <property type="molecule type" value="Genomic_DNA"/>
</dbReference>
<sequence>MTPPGNPGSKSSGRSAGADATTAGGSNEASSTQGLGTGHTRAAASQAPVPPQGPRGLSWREKQRQKAAEKEAGGGGGGGGNKKGRKSKKGAGQQRDFDHSRWRKRTVAVQLMYEGGGYAGFCSQSEGNEETIEKHLFRALTTTKLVETITTGDNYSRCGRTDRGVSALGNVITVSMRSKFPKHVPDADLPTSPLGSLWVAPTAPPPNGAESVGEHDGAPKKENQTMPEGSAAAEQEQPAAGVAEEGSGLAKGKNSEGCPSDSRHQASGAPEPWTEAGGGEVGRGEVASGNPPGGGGGGGSSVVASAADAGAGENGGGGGGGLRGSEGERGGKLGGGNGNGNDKTKKKHKKKSRMSGGSGGGGPPAGGEVTEIDYCGILNRVLPPGVRTLAWAPVTEGFSARFSCSDRTYRYFFMARDMDVKAMNEAASKIVGSHDFRNLCKIGTKGHTRIVLVDYMAVLYDEIGPNLCKVGA</sequence>
<dbReference type="GO" id="GO:0005634">
    <property type="term" value="C:nucleus"/>
    <property type="evidence" value="ECO:0007669"/>
    <property type="project" value="TreeGrafter"/>
</dbReference>
<dbReference type="GO" id="GO:0031119">
    <property type="term" value="P:tRNA pseudouridine synthesis"/>
    <property type="evidence" value="ECO:0007669"/>
    <property type="project" value="TreeGrafter"/>
</dbReference>
<dbReference type="InterPro" id="IPR020103">
    <property type="entry name" value="PsdUridine_synth_cat_dom_sf"/>
</dbReference>
<name>D7FHT8_ECTSI</name>
<dbReference type="InterPro" id="IPR020095">
    <property type="entry name" value="PsdUridine_synth_TruA_C"/>
</dbReference>
<evidence type="ECO:0000256" key="1">
    <source>
        <dbReference type="ARBA" id="ARBA00023235"/>
    </source>
</evidence>
<dbReference type="GO" id="GO:0009982">
    <property type="term" value="F:pseudouridine synthase activity"/>
    <property type="evidence" value="ECO:0007669"/>
    <property type="project" value="InterPro"/>
</dbReference>
<dbReference type="eggNOG" id="KOG2554">
    <property type="taxonomic scope" value="Eukaryota"/>
</dbReference>
<evidence type="ECO:0000256" key="2">
    <source>
        <dbReference type="SAM" id="MobiDB-lite"/>
    </source>
</evidence>
<feature type="compositionally biased region" description="Basic and acidic residues" evidence="2">
    <location>
        <begin position="212"/>
        <end position="223"/>
    </location>
</feature>
<evidence type="ECO:0000313" key="4">
    <source>
        <dbReference type="Proteomes" id="UP000002630"/>
    </source>
</evidence>
<feature type="compositionally biased region" description="Gly residues" evidence="2">
    <location>
        <begin position="356"/>
        <end position="365"/>
    </location>
</feature>
<dbReference type="InParanoid" id="D7FHT8"/>
<protein>
    <submittedName>
        <fullName evidence="3">Pseudouridylate synthase 3</fullName>
    </submittedName>
</protein>
<dbReference type="PANTHER" id="PTHR11142">
    <property type="entry name" value="PSEUDOURIDYLATE SYNTHASE"/>
    <property type="match status" value="1"/>
</dbReference>
<dbReference type="AlphaFoldDB" id="D7FHT8"/>
<dbReference type="InterPro" id="IPR020094">
    <property type="entry name" value="TruA/RsuA/RluB/E/F_N"/>
</dbReference>